<gene>
    <name evidence="1" type="ORF">SAMN05192539_102378</name>
</gene>
<evidence type="ECO:0000313" key="2">
    <source>
        <dbReference type="Proteomes" id="UP000198866"/>
    </source>
</evidence>
<proteinExistence type="predicted"/>
<dbReference type="AlphaFoldDB" id="A0A1H7CY07"/>
<organism evidence="1 2">
    <name type="scientific">Paraburkholderia diazotrophica</name>
    <dbReference type="NCBI Taxonomy" id="667676"/>
    <lineage>
        <taxon>Bacteria</taxon>
        <taxon>Pseudomonadati</taxon>
        <taxon>Pseudomonadota</taxon>
        <taxon>Betaproteobacteria</taxon>
        <taxon>Burkholderiales</taxon>
        <taxon>Burkholderiaceae</taxon>
        <taxon>Paraburkholderia</taxon>
    </lineage>
</organism>
<accession>A0A1H7CY07</accession>
<dbReference type="Proteomes" id="UP000198866">
    <property type="component" value="Unassembled WGS sequence"/>
</dbReference>
<reference evidence="2" key="1">
    <citation type="submission" date="2016-10" db="EMBL/GenBank/DDBJ databases">
        <authorList>
            <person name="Varghese N."/>
            <person name="Submissions S."/>
        </authorList>
    </citation>
    <scope>NUCLEOTIDE SEQUENCE [LARGE SCALE GENOMIC DNA]</scope>
    <source>
        <strain evidence="2">LMG 26031</strain>
    </source>
</reference>
<dbReference type="STRING" id="667676.SAMN05192539_102378"/>
<evidence type="ECO:0000313" key="1">
    <source>
        <dbReference type="EMBL" id="SEJ91620.1"/>
    </source>
</evidence>
<protein>
    <submittedName>
        <fullName evidence="1">Uncharacterized protein</fullName>
    </submittedName>
</protein>
<sequence>MCAAGVACMATYRIEYANPVNQQQFLDDIEVNAFVEWLAGFADRLLVDLNIGRSARVPTAVARTVQGFDNLIDTYVWRANWVDDDGTQVDSLCWDSTAQSLARLGKKLRKALESQSAEAVMTACKAILRWAGERNASRGARPFLKAKHVNGQLVDYLIAAREAFSLERGRLGQLHAIELVNSMMTKIYALASGDGLPIYDSRVAAAIAALVEIYRVETHRDWLQVPGKLLFPTMADESRRKLNGLHPNALISAGAVMRYQDADMSARWASAKLRLGWIVEDVLRRAPKLLSSQPHSRHHAFEASLFMIGYDVRCLTPNL</sequence>
<keyword evidence="2" id="KW-1185">Reference proteome</keyword>
<dbReference type="EMBL" id="FNYE01000023">
    <property type="protein sequence ID" value="SEJ91620.1"/>
    <property type="molecule type" value="Genomic_DNA"/>
</dbReference>
<name>A0A1H7CY07_9BURK</name>